<comment type="caution">
    <text evidence="1">The sequence shown here is derived from an EMBL/GenBank/DDBJ whole genome shotgun (WGS) entry which is preliminary data.</text>
</comment>
<reference evidence="1 2" key="1">
    <citation type="submission" date="2020-02" db="EMBL/GenBank/DDBJ databases">
        <authorList>
            <person name="Khan S.A."/>
            <person name="Jeon C.O."/>
            <person name="Chun B.H."/>
        </authorList>
    </citation>
    <scope>NUCLEOTIDE SEQUENCE [LARGE SCALE GENOMIC DNA]</scope>
    <source>
        <strain evidence="1 2">H239</strain>
    </source>
</reference>
<protein>
    <submittedName>
        <fullName evidence="1">Methyltransferase domain-containing protein</fullName>
    </submittedName>
</protein>
<keyword evidence="1" id="KW-0808">Transferase</keyword>
<dbReference type="EMBL" id="JAALFG010000002">
    <property type="protein sequence ID" value="NGP18407.1"/>
    <property type="molecule type" value="Genomic_DNA"/>
</dbReference>
<reference evidence="1 2" key="2">
    <citation type="submission" date="2020-03" db="EMBL/GenBank/DDBJ databases">
        <title>Devosia chinhatensis sp. nov., isolated from a hexachlorocyclohexane (HCH) dump site in India.</title>
        <authorList>
            <person name="Kumar M."/>
            <person name="Lal R."/>
        </authorList>
    </citation>
    <scope>NUCLEOTIDE SEQUENCE [LARGE SCALE GENOMIC DNA]</scope>
    <source>
        <strain evidence="1 2">H239</strain>
    </source>
</reference>
<accession>A0A6M1SFX5</accession>
<organism evidence="1 2">
    <name type="scientific">Devosia aurantiaca</name>
    <dbReference type="NCBI Taxonomy" id="2714858"/>
    <lineage>
        <taxon>Bacteria</taxon>
        <taxon>Pseudomonadati</taxon>
        <taxon>Pseudomonadota</taxon>
        <taxon>Alphaproteobacteria</taxon>
        <taxon>Hyphomicrobiales</taxon>
        <taxon>Devosiaceae</taxon>
        <taxon>Devosia</taxon>
    </lineage>
</organism>
<dbReference type="InterPro" id="IPR029063">
    <property type="entry name" value="SAM-dependent_MTases_sf"/>
</dbReference>
<dbReference type="AlphaFoldDB" id="A0A6M1SFX5"/>
<dbReference type="GO" id="GO:0008757">
    <property type="term" value="F:S-adenosylmethionine-dependent methyltransferase activity"/>
    <property type="evidence" value="ECO:0007669"/>
    <property type="project" value="InterPro"/>
</dbReference>
<gene>
    <name evidence="1" type="ORF">G5575_12745</name>
</gene>
<evidence type="ECO:0000313" key="2">
    <source>
        <dbReference type="Proteomes" id="UP000474802"/>
    </source>
</evidence>
<dbReference type="Pfam" id="PF05401">
    <property type="entry name" value="NodS"/>
    <property type="match status" value="1"/>
</dbReference>
<name>A0A6M1SFX5_9HYPH</name>
<sequence length="201" mass="22681">MSKRPIDIHGFEAKFRDNSDPWNYEASAFEAYKRGVLRRACGSRLYGRGLELACANGETTKMLANFCLKLLAVDGSKTAAQTARDRTRHLSNVEVLQALLPQDMPRGPFDLIVISELLYYLKRHDLDETLRLCADALAPGGRIVCLHHVIPFDDVSVPPRMAQDRANTYLGRRFRKLIDAPHGRFKVSAFQRPRLRVASAT</sequence>
<evidence type="ECO:0000313" key="1">
    <source>
        <dbReference type="EMBL" id="NGP18407.1"/>
    </source>
</evidence>
<proteinExistence type="predicted"/>
<keyword evidence="1" id="KW-0489">Methyltransferase</keyword>
<dbReference type="PANTHER" id="PTHR43861">
    <property type="entry name" value="TRANS-ACONITATE 2-METHYLTRANSFERASE-RELATED"/>
    <property type="match status" value="1"/>
</dbReference>
<keyword evidence="2" id="KW-1185">Reference proteome</keyword>
<dbReference type="GO" id="GO:0009312">
    <property type="term" value="P:oligosaccharide biosynthetic process"/>
    <property type="evidence" value="ECO:0007669"/>
    <property type="project" value="InterPro"/>
</dbReference>
<dbReference type="Proteomes" id="UP000474802">
    <property type="component" value="Unassembled WGS sequence"/>
</dbReference>
<dbReference type="RefSeq" id="WP_164534614.1">
    <property type="nucleotide sequence ID" value="NZ_JAALFG010000002.1"/>
</dbReference>
<dbReference type="InterPro" id="IPR008715">
    <property type="entry name" value="SAM-MeTfrase_NodS-like"/>
</dbReference>
<dbReference type="GO" id="GO:0032259">
    <property type="term" value="P:methylation"/>
    <property type="evidence" value="ECO:0007669"/>
    <property type="project" value="UniProtKB-KW"/>
</dbReference>
<dbReference type="CDD" id="cd02440">
    <property type="entry name" value="AdoMet_MTases"/>
    <property type="match status" value="1"/>
</dbReference>
<dbReference type="SUPFAM" id="SSF53335">
    <property type="entry name" value="S-adenosyl-L-methionine-dependent methyltransferases"/>
    <property type="match status" value="1"/>
</dbReference>
<dbReference type="Gene3D" id="3.40.50.150">
    <property type="entry name" value="Vaccinia Virus protein VP39"/>
    <property type="match status" value="1"/>
</dbReference>